<dbReference type="EMBL" id="JAINUY010000012">
    <property type="protein sequence ID" value="MBZ4037799.1"/>
    <property type="molecule type" value="Genomic_DNA"/>
</dbReference>
<name>A0A9X1HEE7_9FLAO</name>
<gene>
    <name evidence="1" type="ORF">K6T82_23785</name>
</gene>
<organism evidence="1 2">
    <name type="scientific">Flavobacterium potami</name>
    <dbReference type="NCBI Taxonomy" id="2872310"/>
    <lineage>
        <taxon>Bacteria</taxon>
        <taxon>Pseudomonadati</taxon>
        <taxon>Bacteroidota</taxon>
        <taxon>Flavobacteriia</taxon>
        <taxon>Flavobacteriales</taxon>
        <taxon>Flavobacteriaceae</taxon>
        <taxon>Flavobacterium</taxon>
    </lineage>
</organism>
<accession>A0A9X1HEE7</accession>
<comment type="caution">
    <text evidence="1">The sequence shown here is derived from an EMBL/GenBank/DDBJ whole genome shotgun (WGS) entry which is preliminary data.</text>
</comment>
<dbReference type="RefSeq" id="WP_223711492.1">
    <property type="nucleotide sequence ID" value="NZ_JAINUY010000012.1"/>
</dbReference>
<sequence length="69" mass="8559">MINELHDFIIRQSIGYKKYINEFLNTSPVDWCENGKRKFTDKENNYQRIYETQLIRKINKRELQYKTQI</sequence>
<dbReference type="Proteomes" id="UP001139366">
    <property type="component" value="Unassembled WGS sequence"/>
</dbReference>
<protein>
    <submittedName>
        <fullName evidence="1">Uncharacterized protein</fullName>
    </submittedName>
</protein>
<keyword evidence="2" id="KW-1185">Reference proteome</keyword>
<evidence type="ECO:0000313" key="1">
    <source>
        <dbReference type="EMBL" id="MBZ4037799.1"/>
    </source>
</evidence>
<evidence type="ECO:0000313" key="2">
    <source>
        <dbReference type="Proteomes" id="UP001139366"/>
    </source>
</evidence>
<dbReference type="AlphaFoldDB" id="A0A9X1HEE7"/>
<proteinExistence type="predicted"/>
<reference evidence="1 2" key="1">
    <citation type="journal article" date="2023" name="Antonie Van Leeuwenhoek">
        <title>Flavobacterium potami sp. nov., a multi-metal resistance genes harbouring bacterium isolated from shallow river silt.</title>
        <authorList>
            <person name="Li S."/>
            <person name="Mao S."/>
            <person name="Mu W."/>
            <person name="Guo B."/>
            <person name="Li C."/>
            <person name="Zhu Q."/>
            <person name="Hou X."/>
            <person name="Zhao Y."/>
            <person name="Wei S."/>
            <person name="Liu H."/>
            <person name="Liu A."/>
        </authorList>
    </citation>
    <scope>NUCLEOTIDE SEQUENCE [LARGE SCALE GENOMIC DNA]</scope>
    <source>
        <strain evidence="1 2">17A</strain>
    </source>
</reference>